<evidence type="ECO:0000256" key="3">
    <source>
        <dbReference type="ARBA" id="ARBA00022448"/>
    </source>
</evidence>
<name>A0A060DM25_9PROT</name>
<dbReference type="SUPFAM" id="SSF53850">
    <property type="entry name" value="Periplasmic binding protein-like II"/>
    <property type="match status" value="1"/>
</dbReference>
<reference evidence="6 7" key="1">
    <citation type="journal article" date="2014" name="Genome Announc.">
        <title>Complete Genome Sequence of the Model Rhizosphere Strain Azospirillum brasilense Az39, Successfully Applied in Agriculture.</title>
        <authorList>
            <person name="Rivera D."/>
            <person name="Revale S."/>
            <person name="Molina R."/>
            <person name="Gualpa J."/>
            <person name="Puente M."/>
            <person name="Maroniche G."/>
            <person name="Paris G."/>
            <person name="Baker D."/>
            <person name="Clavijo B."/>
            <person name="McLay K."/>
            <person name="Spaepen S."/>
            <person name="Perticari A."/>
            <person name="Vazquez M."/>
            <person name="Wisniewski-Dye F."/>
            <person name="Watkins C."/>
            <person name="Martinez-Abarca F."/>
            <person name="Vanderleyden J."/>
            <person name="Cassan F."/>
        </authorList>
    </citation>
    <scope>NUCLEOTIDE SEQUENCE [LARGE SCALE GENOMIC DNA]</scope>
    <source>
        <strain evidence="6 7">Az39</strain>
        <plasmid evidence="6">AbAZ39_p2</plasmid>
    </source>
</reference>
<evidence type="ECO:0000256" key="2">
    <source>
        <dbReference type="ARBA" id="ARBA00008520"/>
    </source>
</evidence>
<keyword evidence="6" id="KW-0614">Plasmid</keyword>
<evidence type="ECO:0000256" key="4">
    <source>
        <dbReference type="ARBA" id="ARBA00022729"/>
    </source>
</evidence>
<evidence type="ECO:0000313" key="6">
    <source>
        <dbReference type="EMBL" id="AIB14976.1"/>
    </source>
</evidence>
<evidence type="ECO:0000256" key="1">
    <source>
        <dbReference type="ARBA" id="ARBA00004418"/>
    </source>
</evidence>
<comment type="similarity">
    <text evidence="2">Belongs to the bacterial solute-binding protein 1 family.</text>
</comment>
<dbReference type="Pfam" id="PF01547">
    <property type="entry name" value="SBP_bac_1"/>
    <property type="match status" value="1"/>
</dbReference>
<keyword evidence="4 5" id="KW-0732">Signal</keyword>
<dbReference type="EMBL" id="CP007795">
    <property type="protein sequence ID" value="AIB14976.1"/>
    <property type="molecule type" value="Genomic_DNA"/>
</dbReference>
<accession>A0A060DM25</accession>
<dbReference type="CDD" id="cd14750">
    <property type="entry name" value="PBP2_TMBP"/>
    <property type="match status" value="1"/>
</dbReference>
<organism evidence="6 7">
    <name type="scientific">Azospirillum argentinense</name>
    <dbReference type="NCBI Taxonomy" id="2970906"/>
    <lineage>
        <taxon>Bacteria</taxon>
        <taxon>Pseudomonadati</taxon>
        <taxon>Pseudomonadota</taxon>
        <taxon>Alphaproteobacteria</taxon>
        <taxon>Rhodospirillales</taxon>
        <taxon>Azospirillaceae</taxon>
        <taxon>Azospirillum</taxon>
    </lineage>
</organism>
<dbReference type="PANTHER" id="PTHR43649:SF34">
    <property type="entry name" value="ABC TRANSPORTER PERIPLASMIC-BINDING PROTEIN YCJN-RELATED"/>
    <property type="match status" value="1"/>
</dbReference>
<comment type="subcellular location">
    <subcellularLocation>
        <location evidence="1">Periplasm</location>
    </subcellularLocation>
</comment>
<protein>
    <submittedName>
        <fullName evidence="6">ABC transporter substrate-binding protein</fullName>
    </submittedName>
</protein>
<evidence type="ECO:0000313" key="7">
    <source>
        <dbReference type="Proteomes" id="UP000027186"/>
    </source>
</evidence>
<dbReference type="PANTHER" id="PTHR43649">
    <property type="entry name" value="ARABINOSE-BINDING PROTEIN-RELATED"/>
    <property type="match status" value="1"/>
</dbReference>
<dbReference type="Gene3D" id="3.40.190.10">
    <property type="entry name" value="Periplasmic binding protein-like II"/>
    <property type="match status" value="2"/>
</dbReference>
<dbReference type="GO" id="GO:0042597">
    <property type="term" value="C:periplasmic space"/>
    <property type="evidence" value="ECO:0007669"/>
    <property type="project" value="UniProtKB-SubCell"/>
</dbReference>
<geneLocation type="plasmid" evidence="6 7">
    <name>AbAZ39_p2</name>
</geneLocation>
<dbReference type="KEGG" id="abq:ABAZ39_24095"/>
<dbReference type="AlphaFoldDB" id="A0A060DM25"/>
<dbReference type="InterPro" id="IPR050490">
    <property type="entry name" value="Bact_solute-bd_prot1"/>
</dbReference>
<evidence type="ECO:0000256" key="5">
    <source>
        <dbReference type="SAM" id="SignalP"/>
    </source>
</evidence>
<keyword evidence="3" id="KW-0813">Transport</keyword>
<dbReference type="PROSITE" id="PS51257">
    <property type="entry name" value="PROKAR_LIPOPROTEIN"/>
    <property type="match status" value="1"/>
</dbReference>
<sequence length="427" mass="45827">MAWRWARRCALLLAGMLTAVSALPAAGATVTLACSGLGISFDLCRDGAQEWARRSGNEVRFVSPPKGASEQLALYQQLLAAGSADIDVFQIDVVWPGILGNYFIDLKDRAGPDVVRQHLPAMIEAATVKGRLVAMPWFADAGVLYARKDLLEAHGRPVPQTWEELQDTAALIQRAERAAGRDRMWGYVWQGRAYEGLTVNALEWIASRNGGTIVDPDGTITIDNPQAAESLAMARGWVGSISPPGVLNYMEEEARGVFQSGNAVFMRNWPYAWTLVNAADSAVGGKVAVVPLPKGGPGGHHTSTLGGQLLAVSKFSAHADEAADLALYLTGVAEQKRRAIHGASNPTIPALYEDAEVVAANPFFAALADSIANAVNRPAQATGMRYNQVSAEFYANVHEVLTGRQDAKAMLPDLKEALVRISRGGRW</sequence>
<feature type="signal peptide" evidence="5">
    <location>
        <begin position="1"/>
        <end position="24"/>
    </location>
</feature>
<proteinExistence type="inferred from homology"/>
<dbReference type="Proteomes" id="UP000027186">
    <property type="component" value="Plasmid AbAZ39_p2"/>
</dbReference>
<gene>
    <name evidence="6" type="ORF">ABAZ39_24095</name>
</gene>
<feature type="chain" id="PRO_5001586943" evidence="5">
    <location>
        <begin position="25"/>
        <end position="427"/>
    </location>
</feature>
<dbReference type="InterPro" id="IPR006059">
    <property type="entry name" value="SBP"/>
</dbReference>